<dbReference type="InterPro" id="IPR055296">
    <property type="entry name" value="SRL2-like"/>
</dbReference>
<proteinExistence type="predicted"/>
<sequence length="1171" mass="130340">MSPLICLKPRAIFCLLIVSFFDFLSFSTRSSNLLFKVYTSVTGWRPFGSVCSLRSASSGQGMVDSCLFPLMGVLALGVLGAGVVFFWVGDLPLYSSFWVLGICRKEEMGFISRRIFPACGSMCVCCPALRSRSRQPVKRYKKLLAEIFPKSIDGPPNERKIVKLCEYAAKNPFRIPKIAKYLEERCYKELRCEHIKFIAIVTEAYNKLLCMCKDQMAYFAVSLLNVVSELLDKPKKDAMRILGCQTLTRKSLSSLIAGLDHLEMQNLIWFVQCCLCYKGQLILPADSTYTHNIENFVRKVCMLAREAGDEQQTSTLKASSLQCLSAMVWFMAEFSLIFSDFDEIVHVTLDNYERDTHNGEDDERGEPHHNWVDEVVRCEGRGGAGVGSEISPSCPVIRPQTEKKDPSLLTREEIETPKVWAQICIQRMVELAKESTTMRRVLDPMFVYFDTGSHWVPRQGLALVVLSDMSYFVESMDAFGSNVFNLMLYSFYDQFTYCKQALSHISSGDQKMILAAVIRHLDHKNVAHDPQTKSYVIQVATALVHQVRSGAILAEIGFVSDLCRHLRKSLQATVESAGQQELDLNISLQNSIEDCLLEIARGIGDARPLFDMMAITLESLPSGGVVARATIGSLLTLAYMISLASVSSCSQQVFPESLLVQLLKVMLHPDVEARLGAHQIFSVLLIPSSNHPRQTVASLRSGYLYEQRRWHSNTASAFASITARLEKLRKEKDGTKIEHGNNVQDDLKEKEIAEEDWKHGRARKNSPNFYNLSSIIDRTAGSTSLTESEPYILKVSEDQIAQLLSAFWIQANLPDNLPSNIEAIAHSFSLTLISSRLKDPVEQFDSHRNPNDNLVVRFFQLPLSLRNISLDPNNGTLSPACQRSILVLSTGMLMFVAKIYQIPDLNDLMKTLVPYDVDPFVAINDDLQVCVKPQANVRDYGSVTDNQVAMSLLLELRNKIYESDKVIMDILIQSLSSITEVRHFIVDELAKQLSETFTPDDALLFGPQSIFGLEHIQTDFPPNSLVEEDLISESSVVDLSRFIPKMPASPSLSHVISIGQLLESALEVAGQVAGTSVSTSPLPYSAMASQCEALGSGTRRKLSSWLTHENGYTIGPDKPFPTFPADGCSAITNITSDGRSVPGGKLSLDPWLAMKLPPASPFDNFLRAAGC</sequence>
<evidence type="ECO:0008006" key="4">
    <source>
        <dbReference type="Google" id="ProtNLM"/>
    </source>
</evidence>
<gene>
    <name evidence="2" type="ORF">CK203_078224</name>
</gene>
<evidence type="ECO:0000313" key="3">
    <source>
        <dbReference type="Proteomes" id="UP000288805"/>
    </source>
</evidence>
<evidence type="ECO:0000313" key="2">
    <source>
        <dbReference type="EMBL" id="RVW39140.1"/>
    </source>
</evidence>
<name>A0A438DUR6_VITVI</name>
<dbReference type="EMBL" id="QGNW01001493">
    <property type="protein sequence ID" value="RVW39140.1"/>
    <property type="molecule type" value="Genomic_DNA"/>
</dbReference>
<feature type="transmembrane region" description="Helical" evidence="1">
    <location>
        <begin position="67"/>
        <end position="88"/>
    </location>
</feature>
<dbReference type="Proteomes" id="UP000288805">
    <property type="component" value="Unassembled WGS sequence"/>
</dbReference>
<keyword evidence="1" id="KW-0472">Membrane</keyword>
<comment type="caution">
    <text evidence="2">The sequence shown here is derived from an EMBL/GenBank/DDBJ whole genome shotgun (WGS) entry which is preliminary data.</text>
</comment>
<keyword evidence="1" id="KW-0812">Transmembrane</keyword>
<reference evidence="2 3" key="1">
    <citation type="journal article" date="2018" name="PLoS Genet.">
        <title>Population sequencing reveals clonal diversity and ancestral inbreeding in the grapevine cultivar Chardonnay.</title>
        <authorList>
            <person name="Roach M.J."/>
            <person name="Johnson D.L."/>
            <person name="Bohlmann J."/>
            <person name="van Vuuren H.J."/>
            <person name="Jones S.J."/>
            <person name="Pretorius I.S."/>
            <person name="Schmidt S.A."/>
            <person name="Borneman A.R."/>
        </authorList>
    </citation>
    <scope>NUCLEOTIDE SEQUENCE [LARGE SCALE GENOMIC DNA]</scope>
    <source>
        <strain evidence="3">cv. Chardonnay</strain>
        <tissue evidence="2">Leaf</tissue>
    </source>
</reference>
<organism evidence="2 3">
    <name type="scientific">Vitis vinifera</name>
    <name type="common">Grape</name>
    <dbReference type="NCBI Taxonomy" id="29760"/>
    <lineage>
        <taxon>Eukaryota</taxon>
        <taxon>Viridiplantae</taxon>
        <taxon>Streptophyta</taxon>
        <taxon>Embryophyta</taxon>
        <taxon>Tracheophyta</taxon>
        <taxon>Spermatophyta</taxon>
        <taxon>Magnoliopsida</taxon>
        <taxon>eudicotyledons</taxon>
        <taxon>Gunneridae</taxon>
        <taxon>Pentapetalae</taxon>
        <taxon>rosids</taxon>
        <taxon>Vitales</taxon>
        <taxon>Vitaceae</taxon>
        <taxon>Viteae</taxon>
        <taxon>Vitis</taxon>
    </lineage>
</organism>
<accession>A0A438DUR6</accession>
<evidence type="ECO:0000256" key="1">
    <source>
        <dbReference type="SAM" id="Phobius"/>
    </source>
</evidence>
<protein>
    <recommendedName>
        <fullName evidence="4">Protein EFR3-like B</fullName>
    </recommendedName>
</protein>
<dbReference type="Pfam" id="PF21052">
    <property type="entry name" value="EFR3_ARM"/>
    <property type="match status" value="1"/>
</dbReference>
<keyword evidence="1" id="KW-1133">Transmembrane helix</keyword>
<dbReference type="PANTHER" id="PTHR46087">
    <property type="entry name" value="PUTATIVE, EXPRESSED-RELATED"/>
    <property type="match status" value="1"/>
</dbReference>
<dbReference type="PANTHER" id="PTHR46087:SF11">
    <property type="entry name" value="PROTEIN SEMI-ROLLED LEAF 2"/>
    <property type="match status" value="1"/>
</dbReference>
<dbReference type="InterPro" id="IPR049152">
    <property type="entry name" value="EFR3-like_ARM"/>
</dbReference>
<dbReference type="AlphaFoldDB" id="A0A438DUR6"/>